<keyword evidence="8" id="KW-1185">Reference proteome</keyword>
<organism evidence="7 8">
    <name type="scientific">Massilicoli timonensis</name>
    <dbReference type="NCBI Taxonomy" id="2015901"/>
    <lineage>
        <taxon>Bacteria</taxon>
        <taxon>Bacillati</taxon>
        <taxon>Bacillota</taxon>
        <taxon>Erysipelotrichia</taxon>
        <taxon>Erysipelotrichales</taxon>
        <taxon>Erysipelotrichaceae</taxon>
        <taxon>Massilicoli</taxon>
    </lineage>
</organism>
<evidence type="ECO:0000256" key="3">
    <source>
        <dbReference type="ARBA" id="ARBA00023054"/>
    </source>
</evidence>
<comment type="function">
    <text evidence="1">Involved in DNA recombination.</text>
</comment>
<keyword evidence="3 5" id="KW-0175">Coiled coil</keyword>
<dbReference type="Pfam" id="PF02646">
    <property type="entry name" value="RmuC"/>
    <property type="match status" value="1"/>
</dbReference>
<dbReference type="RefSeq" id="WP_256198076.1">
    <property type="nucleotide sequence ID" value="NZ_CANTYB010000008.1"/>
</dbReference>
<dbReference type="InterPro" id="IPR003798">
    <property type="entry name" value="DNA_recombination_RmuC"/>
</dbReference>
<reference evidence="7 8" key="1">
    <citation type="submission" date="2022-06" db="EMBL/GenBank/DDBJ databases">
        <title>Isolation of gut microbiota from human fecal samples.</title>
        <authorList>
            <person name="Pamer E.G."/>
            <person name="Barat B."/>
            <person name="Waligurski E."/>
            <person name="Medina S."/>
            <person name="Paddock L."/>
            <person name="Mostad J."/>
        </authorList>
    </citation>
    <scope>NUCLEOTIDE SEQUENCE [LARGE SCALE GENOMIC DNA]</scope>
    <source>
        <strain evidence="7 8">DFI.6.1</strain>
    </source>
</reference>
<evidence type="ECO:0000256" key="5">
    <source>
        <dbReference type="SAM" id="Coils"/>
    </source>
</evidence>
<gene>
    <name evidence="7" type="primary">rmuC</name>
    <name evidence="7" type="ORF">NE663_08015</name>
</gene>
<keyword evidence="6" id="KW-1133">Transmembrane helix</keyword>
<dbReference type="Proteomes" id="UP001524435">
    <property type="component" value="Unassembled WGS sequence"/>
</dbReference>
<dbReference type="PANTHER" id="PTHR30563">
    <property type="entry name" value="DNA RECOMBINATION PROTEIN RMUC"/>
    <property type="match status" value="1"/>
</dbReference>
<keyword evidence="6" id="KW-0812">Transmembrane</keyword>
<evidence type="ECO:0000256" key="2">
    <source>
        <dbReference type="ARBA" id="ARBA00009840"/>
    </source>
</evidence>
<keyword evidence="4" id="KW-0233">DNA recombination</keyword>
<name>A0ABT1SND2_9FIRM</name>
<accession>A0ABT1SND2</accession>
<dbReference type="PANTHER" id="PTHR30563:SF0">
    <property type="entry name" value="DNA RECOMBINATION PROTEIN RMUC"/>
    <property type="match status" value="1"/>
</dbReference>
<comment type="similarity">
    <text evidence="2">Belongs to the RmuC family.</text>
</comment>
<comment type="caution">
    <text evidence="7">The sequence shown here is derived from an EMBL/GenBank/DDBJ whole genome shotgun (WGS) entry which is preliminary data.</text>
</comment>
<feature type="coiled-coil region" evidence="5">
    <location>
        <begin position="31"/>
        <end position="58"/>
    </location>
</feature>
<evidence type="ECO:0000313" key="7">
    <source>
        <dbReference type="EMBL" id="MCQ5122200.1"/>
    </source>
</evidence>
<evidence type="ECO:0000256" key="6">
    <source>
        <dbReference type="SAM" id="Phobius"/>
    </source>
</evidence>
<evidence type="ECO:0000256" key="1">
    <source>
        <dbReference type="ARBA" id="ARBA00003416"/>
    </source>
</evidence>
<feature type="coiled-coil region" evidence="5">
    <location>
        <begin position="300"/>
        <end position="327"/>
    </location>
</feature>
<sequence>MEGSIWILLGALVIVLLLVIGLIGIQAQTMRKRSRRQMQEWQEEKQGMQAQLQKEQERMMLLWKDQLQSSLLEFQSMTQQQIMMMSRSVSSDLQTSMQTNNQMFQQVLEQVARVDESSKTLRSLSETVHDLQLIFHDKKARGIYGEVELYALMRSVYGEEGMYYRKQMKLSSGVIADCVLLHQAGAMICIDSKFPLENYRRMMAAGSKEEEARFRKLFAADVKKQIVSIAEKYIIPDETAEFAYLFIPAEAIFAYIHAHLPALVEEGYGKRVYLASPSTLMAYLSVMKSVYLDHLQSEHIEEIKRGLKRLGREFERFEQRYQSVVKDYEKTYQDFHALSITVRKLNEEFHKVRKGEDA</sequence>
<feature type="transmembrane region" description="Helical" evidence="6">
    <location>
        <begin position="6"/>
        <end position="27"/>
    </location>
</feature>
<keyword evidence="6" id="KW-0472">Membrane</keyword>
<proteinExistence type="inferred from homology"/>
<protein>
    <submittedName>
        <fullName evidence="7">DNA recombination protein RmuC</fullName>
    </submittedName>
</protein>
<evidence type="ECO:0000256" key="4">
    <source>
        <dbReference type="ARBA" id="ARBA00023172"/>
    </source>
</evidence>
<dbReference type="EMBL" id="JANGCH010000011">
    <property type="protein sequence ID" value="MCQ5122200.1"/>
    <property type="molecule type" value="Genomic_DNA"/>
</dbReference>
<evidence type="ECO:0000313" key="8">
    <source>
        <dbReference type="Proteomes" id="UP001524435"/>
    </source>
</evidence>